<dbReference type="Proteomes" id="UP000799444">
    <property type="component" value="Unassembled WGS sequence"/>
</dbReference>
<proteinExistence type="predicted"/>
<keyword evidence="2" id="KW-0723">Serine/threonine-protein kinase</keyword>
<reference evidence="10" key="1">
    <citation type="journal article" date="2020" name="Stud. Mycol.">
        <title>101 Dothideomycetes genomes: a test case for predicting lifestyles and emergence of pathogens.</title>
        <authorList>
            <person name="Haridas S."/>
            <person name="Albert R."/>
            <person name="Binder M."/>
            <person name="Bloem J."/>
            <person name="Labutti K."/>
            <person name="Salamov A."/>
            <person name="Andreopoulos B."/>
            <person name="Baker S."/>
            <person name="Barry K."/>
            <person name="Bills G."/>
            <person name="Bluhm B."/>
            <person name="Cannon C."/>
            <person name="Castanera R."/>
            <person name="Culley D."/>
            <person name="Daum C."/>
            <person name="Ezra D."/>
            <person name="Gonzalez J."/>
            <person name="Henrissat B."/>
            <person name="Kuo A."/>
            <person name="Liang C."/>
            <person name="Lipzen A."/>
            <person name="Lutzoni F."/>
            <person name="Magnuson J."/>
            <person name="Mondo S."/>
            <person name="Nolan M."/>
            <person name="Ohm R."/>
            <person name="Pangilinan J."/>
            <person name="Park H.-J."/>
            <person name="Ramirez L."/>
            <person name="Alfaro M."/>
            <person name="Sun H."/>
            <person name="Tritt A."/>
            <person name="Yoshinaga Y."/>
            <person name="Zwiers L.-H."/>
            <person name="Turgeon B."/>
            <person name="Goodwin S."/>
            <person name="Spatafora J."/>
            <person name="Crous P."/>
            <person name="Grigoriev I."/>
        </authorList>
    </citation>
    <scope>NUCLEOTIDE SEQUENCE</scope>
    <source>
        <strain evidence="10">CBS 125425</strain>
    </source>
</reference>
<dbReference type="AlphaFoldDB" id="A0A9P4QRX2"/>
<comment type="caution">
    <text evidence="10">The sequence shown here is derived from an EMBL/GenBank/DDBJ whole genome shotgun (WGS) entry which is preliminary data.</text>
</comment>
<evidence type="ECO:0000256" key="3">
    <source>
        <dbReference type="ARBA" id="ARBA00022679"/>
    </source>
</evidence>
<dbReference type="GO" id="GO:0004674">
    <property type="term" value="F:protein serine/threonine kinase activity"/>
    <property type="evidence" value="ECO:0007669"/>
    <property type="project" value="UniProtKB-KW"/>
</dbReference>
<dbReference type="PANTHER" id="PTHR43671">
    <property type="entry name" value="SERINE/THREONINE-PROTEIN KINASE NEK"/>
    <property type="match status" value="1"/>
</dbReference>
<gene>
    <name evidence="10" type="ORF">EJ04DRAFT_39593</name>
</gene>
<dbReference type="InterPro" id="IPR000719">
    <property type="entry name" value="Prot_kinase_dom"/>
</dbReference>
<evidence type="ECO:0000256" key="4">
    <source>
        <dbReference type="ARBA" id="ARBA00022741"/>
    </source>
</evidence>
<evidence type="ECO:0000313" key="10">
    <source>
        <dbReference type="EMBL" id="KAF2730555.1"/>
    </source>
</evidence>
<dbReference type="Pfam" id="PF00069">
    <property type="entry name" value="Pkinase"/>
    <property type="match status" value="1"/>
</dbReference>
<evidence type="ECO:0000313" key="11">
    <source>
        <dbReference type="Proteomes" id="UP000799444"/>
    </source>
</evidence>
<evidence type="ECO:0000256" key="7">
    <source>
        <dbReference type="ARBA" id="ARBA00047899"/>
    </source>
</evidence>
<comment type="catalytic activity">
    <reaction evidence="7">
        <text>L-threonyl-[protein] + ATP = O-phospho-L-threonyl-[protein] + ADP + H(+)</text>
        <dbReference type="Rhea" id="RHEA:46608"/>
        <dbReference type="Rhea" id="RHEA-COMP:11060"/>
        <dbReference type="Rhea" id="RHEA-COMP:11605"/>
        <dbReference type="ChEBI" id="CHEBI:15378"/>
        <dbReference type="ChEBI" id="CHEBI:30013"/>
        <dbReference type="ChEBI" id="CHEBI:30616"/>
        <dbReference type="ChEBI" id="CHEBI:61977"/>
        <dbReference type="ChEBI" id="CHEBI:456216"/>
        <dbReference type="EC" id="2.7.11.1"/>
    </reaction>
</comment>
<evidence type="ECO:0000256" key="5">
    <source>
        <dbReference type="ARBA" id="ARBA00022777"/>
    </source>
</evidence>
<dbReference type="CDD" id="cd00180">
    <property type="entry name" value="PKc"/>
    <property type="match status" value="1"/>
</dbReference>
<dbReference type="Gene3D" id="1.10.510.10">
    <property type="entry name" value="Transferase(Phosphotransferase) domain 1"/>
    <property type="match status" value="1"/>
</dbReference>
<dbReference type="GO" id="GO:0005634">
    <property type="term" value="C:nucleus"/>
    <property type="evidence" value="ECO:0007669"/>
    <property type="project" value="TreeGrafter"/>
</dbReference>
<keyword evidence="5 10" id="KW-0418">Kinase</keyword>
<dbReference type="SUPFAM" id="SSF56112">
    <property type="entry name" value="Protein kinase-like (PK-like)"/>
    <property type="match status" value="1"/>
</dbReference>
<keyword evidence="11" id="KW-1185">Reference proteome</keyword>
<keyword evidence="6" id="KW-0067">ATP-binding</keyword>
<dbReference type="PROSITE" id="PS50011">
    <property type="entry name" value="PROTEIN_KINASE_DOM"/>
    <property type="match status" value="1"/>
</dbReference>
<sequence length="340" mass="39272">MHSEAFLFPTRILRRYIVYDVRFEFTVAFYLIKLSGIYSEGAVLNNRWRIKKCLNASSDEISKVLLDEDLQNAEMTRIMKLVSKERNSQTIQREVASLKNRTHPHIIELFDWHFAETGLELDYLAMSYCEYGTLEQLIKRGTQQNQRFSEPFLWHAFEQLASAVRYLHFGTKDVPDPNLEALYHRNITCTDIFLTQSHSPDNSFSTLKLGDCSSSCYHSETNIPGFNPKEALPKEDPDYVPPEGLVASVAADVYQIGLVMACLLARDTHTGFRLRDKYKGYRKRFRMIKGYSKLLKGTVLVCLRTESKQRPSSLALLDELRERKAQRKGEGDEEEMFVAV</sequence>
<dbReference type="EMBL" id="ML996215">
    <property type="protein sequence ID" value="KAF2730555.1"/>
    <property type="molecule type" value="Genomic_DNA"/>
</dbReference>
<dbReference type="OrthoDB" id="310217at2759"/>
<dbReference type="EC" id="2.7.11.1" evidence="1"/>
<dbReference type="GO" id="GO:0005524">
    <property type="term" value="F:ATP binding"/>
    <property type="evidence" value="ECO:0007669"/>
    <property type="project" value="UniProtKB-KW"/>
</dbReference>
<comment type="catalytic activity">
    <reaction evidence="8">
        <text>L-seryl-[protein] + ATP = O-phospho-L-seryl-[protein] + ADP + H(+)</text>
        <dbReference type="Rhea" id="RHEA:17989"/>
        <dbReference type="Rhea" id="RHEA-COMP:9863"/>
        <dbReference type="Rhea" id="RHEA-COMP:11604"/>
        <dbReference type="ChEBI" id="CHEBI:15378"/>
        <dbReference type="ChEBI" id="CHEBI:29999"/>
        <dbReference type="ChEBI" id="CHEBI:30616"/>
        <dbReference type="ChEBI" id="CHEBI:83421"/>
        <dbReference type="ChEBI" id="CHEBI:456216"/>
        <dbReference type="EC" id="2.7.11.1"/>
    </reaction>
</comment>
<protein>
    <recommendedName>
        <fullName evidence="1">non-specific serine/threonine protein kinase</fullName>
        <ecNumber evidence="1">2.7.11.1</ecNumber>
    </recommendedName>
</protein>
<evidence type="ECO:0000256" key="6">
    <source>
        <dbReference type="ARBA" id="ARBA00022840"/>
    </source>
</evidence>
<dbReference type="SMART" id="SM00220">
    <property type="entry name" value="S_TKc"/>
    <property type="match status" value="1"/>
</dbReference>
<dbReference type="PANTHER" id="PTHR43671:SF98">
    <property type="entry name" value="SERINE_THREONINE-PROTEIN KINASE NEK11"/>
    <property type="match status" value="1"/>
</dbReference>
<evidence type="ECO:0000259" key="9">
    <source>
        <dbReference type="PROSITE" id="PS50011"/>
    </source>
</evidence>
<evidence type="ECO:0000256" key="2">
    <source>
        <dbReference type="ARBA" id="ARBA00022527"/>
    </source>
</evidence>
<dbReference type="InterPro" id="IPR011009">
    <property type="entry name" value="Kinase-like_dom_sf"/>
</dbReference>
<name>A0A9P4QRX2_9PLEO</name>
<organism evidence="10 11">
    <name type="scientific">Polyplosphaeria fusca</name>
    <dbReference type="NCBI Taxonomy" id="682080"/>
    <lineage>
        <taxon>Eukaryota</taxon>
        <taxon>Fungi</taxon>
        <taxon>Dikarya</taxon>
        <taxon>Ascomycota</taxon>
        <taxon>Pezizomycotina</taxon>
        <taxon>Dothideomycetes</taxon>
        <taxon>Pleosporomycetidae</taxon>
        <taxon>Pleosporales</taxon>
        <taxon>Tetraplosphaeriaceae</taxon>
        <taxon>Polyplosphaeria</taxon>
    </lineage>
</organism>
<keyword evidence="3" id="KW-0808">Transferase</keyword>
<accession>A0A9P4QRX2</accession>
<feature type="domain" description="Protein kinase" evidence="9">
    <location>
        <begin position="29"/>
        <end position="338"/>
    </location>
</feature>
<dbReference type="InterPro" id="IPR050660">
    <property type="entry name" value="NEK_Ser/Thr_kinase"/>
</dbReference>
<evidence type="ECO:0000256" key="8">
    <source>
        <dbReference type="ARBA" id="ARBA00048679"/>
    </source>
</evidence>
<evidence type="ECO:0000256" key="1">
    <source>
        <dbReference type="ARBA" id="ARBA00012513"/>
    </source>
</evidence>
<dbReference type="Gene3D" id="3.30.200.20">
    <property type="entry name" value="Phosphorylase Kinase, domain 1"/>
    <property type="match status" value="1"/>
</dbReference>
<keyword evidence="4" id="KW-0547">Nucleotide-binding</keyword>